<dbReference type="EMBL" id="RWKW01000016">
    <property type="protein sequence ID" value="RST87457.1"/>
    <property type="molecule type" value="Genomic_DNA"/>
</dbReference>
<dbReference type="AlphaFoldDB" id="A0A3R9YUJ1"/>
<protein>
    <submittedName>
        <fullName evidence="3">DUF805 domain-containing protein</fullName>
    </submittedName>
</protein>
<organism evidence="3 4">
    <name type="scientific">Aquibium carbonis</name>
    <dbReference type="NCBI Taxonomy" id="2495581"/>
    <lineage>
        <taxon>Bacteria</taxon>
        <taxon>Pseudomonadati</taxon>
        <taxon>Pseudomonadota</taxon>
        <taxon>Alphaproteobacteria</taxon>
        <taxon>Hyphomicrobiales</taxon>
        <taxon>Phyllobacteriaceae</taxon>
        <taxon>Aquibium</taxon>
    </lineage>
</organism>
<accession>A0A3R9YUJ1</accession>
<keyword evidence="2" id="KW-0812">Transmembrane</keyword>
<dbReference type="GO" id="GO:0005886">
    <property type="term" value="C:plasma membrane"/>
    <property type="evidence" value="ECO:0007669"/>
    <property type="project" value="TreeGrafter"/>
</dbReference>
<feature type="transmembrane region" description="Helical" evidence="2">
    <location>
        <begin position="97"/>
        <end position="117"/>
    </location>
</feature>
<evidence type="ECO:0000313" key="3">
    <source>
        <dbReference type="EMBL" id="RST87457.1"/>
    </source>
</evidence>
<proteinExistence type="predicted"/>
<feature type="transmembrane region" description="Helical" evidence="2">
    <location>
        <begin position="129"/>
        <end position="151"/>
    </location>
</feature>
<reference evidence="3 4" key="1">
    <citation type="submission" date="2018-12" db="EMBL/GenBank/DDBJ databases">
        <title>Mesorhizobium carbonis sp. nov., isolated from coal mine water.</title>
        <authorList>
            <person name="Xin W."/>
            <person name="Xu Z."/>
            <person name="Xiang F."/>
            <person name="Zhang J."/>
            <person name="Xi L."/>
            <person name="Liu J."/>
        </authorList>
    </citation>
    <scope>NUCLEOTIDE SEQUENCE [LARGE SCALE GENOMIC DNA]</scope>
    <source>
        <strain evidence="3 4">B2.3</strain>
    </source>
</reference>
<dbReference type="PANTHER" id="PTHR34980">
    <property type="entry name" value="INNER MEMBRANE PROTEIN-RELATED-RELATED"/>
    <property type="match status" value="1"/>
</dbReference>
<comment type="caution">
    <text evidence="3">The sequence shown here is derived from an EMBL/GenBank/DDBJ whole genome shotgun (WGS) entry which is preliminary data.</text>
</comment>
<gene>
    <name evidence="3" type="ORF">EJC49_05095</name>
</gene>
<keyword evidence="2" id="KW-1133">Transmembrane helix</keyword>
<dbReference type="OrthoDB" id="9812349at2"/>
<dbReference type="Proteomes" id="UP000278398">
    <property type="component" value="Unassembled WGS sequence"/>
</dbReference>
<name>A0A3R9YUJ1_9HYPH</name>
<keyword evidence="4" id="KW-1185">Reference proteome</keyword>
<feature type="compositionally biased region" description="Low complexity" evidence="1">
    <location>
        <begin position="1"/>
        <end position="15"/>
    </location>
</feature>
<sequence>MASRARASTAPSSSSGWTRRPAPRLRSTSCCATERRLPLKDKGGHRLPDLGMFTWFFFSYSGRVGRQSYALGGILLYMARLFPVYQMLRATDEAGQSFWSGIFLIVIFATLVCHMALSAKRLHDIGRSGWFAVFFVIGDILMFLFLCFPPGTPGPNRYGSQPDSPR</sequence>
<evidence type="ECO:0000313" key="4">
    <source>
        <dbReference type="Proteomes" id="UP000278398"/>
    </source>
</evidence>
<evidence type="ECO:0000256" key="1">
    <source>
        <dbReference type="SAM" id="MobiDB-lite"/>
    </source>
</evidence>
<dbReference type="InterPro" id="IPR008523">
    <property type="entry name" value="DUF805"/>
</dbReference>
<keyword evidence="2" id="KW-0472">Membrane</keyword>
<feature type="transmembrane region" description="Helical" evidence="2">
    <location>
        <begin position="68"/>
        <end position="85"/>
    </location>
</feature>
<evidence type="ECO:0000256" key="2">
    <source>
        <dbReference type="SAM" id="Phobius"/>
    </source>
</evidence>
<feature type="region of interest" description="Disordered" evidence="1">
    <location>
        <begin position="1"/>
        <end position="27"/>
    </location>
</feature>
<dbReference type="Pfam" id="PF05656">
    <property type="entry name" value="DUF805"/>
    <property type="match status" value="1"/>
</dbReference>